<evidence type="ECO:0000313" key="2">
    <source>
        <dbReference type="WBParaSite" id="RSKR_0000695300.1"/>
    </source>
</evidence>
<protein>
    <submittedName>
        <fullName evidence="2">G_PROTEIN_RECEP_F1_2 domain-containing protein</fullName>
    </submittedName>
</protein>
<name>A0AC35U3F7_9BILA</name>
<reference evidence="2" key="1">
    <citation type="submission" date="2016-11" db="UniProtKB">
        <authorList>
            <consortium name="WormBaseParasite"/>
        </authorList>
    </citation>
    <scope>IDENTIFICATION</scope>
    <source>
        <strain evidence="2">KR3021</strain>
    </source>
</reference>
<proteinExistence type="predicted"/>
<dbReference type="Proteomes" id="UP000095286">
    <property type="component" value="Unplaced"/>
</dbReference>
<accession>A0AC35U3F7</accession>
<sequence length="358" mass="41748">MKNSTSFIHVSYEFKESAKGTRTMAMIMFLIVVVGTFGNGMIAITYLQSPKLRKKFLLTIALALLSSCGSLFYLLDIYHLYYRDVMKDPICTIHAYVISTLCVGAIHQLTVLTLERYIGVMYPFVSMKLPMRTKILVSAIAFLWTLVTTTPPLFGWSKYKVIDKSLHYCVFDYLSKDISTQDYITFLFINAYVIPFLIISFTNYKIYKITKNMLTDRRVSLHHSRLRSTQSTTSTFFSESDKERTVEDLAKLCKDNNLDRNKEFQDQLLAFDKSEKKCTKIIGCCVMTFLISWTPYAFTAVVWNMVFDYHLNSTIVLMTAVFAKCFVIWPPIIYGYLDMQFRNQTAQWMRKTFKYWLE</sequence>
<evidence type="ECO:0000313" key="1">
    <source>
        <dbReference type="Proteomes" id="UP000095286"/>
    </source>
</evidence>
<organism evidence="1 2">
    <name type="scientific">Rhabditophanes sp. KR3021</name>
    <dbReference type="NCBI Taxonomy" id="114890"/>
    <lineage>
        <taxon>Eukaryota</taxon>
        <taxon>Metazoa</taxon>
        <taxon>Ecdysozoa</taxon>
        <taxon>Nematoda</taxon>
        <taxon>Chromadorea</taxon>
        <taxon>Rhabditida</taxon>
        <taxon>Tylenchina</taxon>
        <taxon>Panagrolaimomorpha</taxon>
        <taxon>Strongyloidoidea</taxon>
        <taxon>Alloionematidae</taxon>
        <taxon>Rhabditophanes</taxon>
    </lineage>
</organism>
<dbReference type="WBParaSite" id="RSKR_0000695300.1">
    <property type="protein sequence ID" value="RSKR_0000695300.1"/>
    <property type="gene ID" value="RSKR_0000695300"/>
</dbReference>